<evidence type="ECO:0000313" key="2">
    <source>
        <dbReference type="EMBL" id="MFD0726235.1"/>
    </source>
</evidence>
<gene>
    <name evidence="2" type="ORF">ACFQ0E_11590</name>
</gene>
<dbReference type="PANTHER" id="PTHR34289">
    <property type="entry name" value="PROTEIN, PUTATIVE (DUF819)-RELATED"/>
    <property type="match status" value="1"/>
</dbReference>
<dbReference type="RefSeq" id="WP_386823802.1">
    <property type="nucleotide sequence ID" value="NZ_JBHTIF010000001.1"/>
</dbReference>
<sequence>MAAPAASDASPPIIDNDIVVFGLIAATLGAIFWTASREQGPLKRFYAIVPPLLLCYFIPGIYNTIGLIDGGASKIYNPVASRVLLPAALVLLTLSVDLRAILRLGPKLLAMYATASITVMLGGIVAFVALRAVFPEGMGGDTWAGMAALAGSWIGGGANMMAMKEIFDVDATTFGQFAVVDVAVGYAWMATLIFVAQRAARIDARYGADTTAIDELKERIAAYKAQHERIPTLTDQMLIVGIAFGVVGLAHAIASPASQWFGANVAWASKVSLHEPFVWVIAISTFAGIGLSFTGARRLEGAGASTLGTLLLYFLIAAIGMQMDILSLFDRPHLLLLGFVWIVCHILLLWGMARLLRVPLFYFAIGSQSNIGGPASAPVVASAFHPALAPVGALLGTLGYATGTALAYAMGLILKSLAGA</sequence>
<dbReference type="Proteomes" id="UP001597110">
    <property type="component" value="Unassembled WGS sequence"/>
</dbReference>
<feature type="transmembrane region" description="Helical" evidence="1">
    <location>
        <begin position="142"/>
        <end position="162"/>
    </location>
</feature>
<feature type="transmembrane region" description="Helical" evidence="1">
    <location>
        <begin position="308"/>
        <end position="329"/>
    </location>
</feature>
<feature type="transmembrane region" description="Helical" evidence="1">
    <location>
        <begin position="174"/>
        <end position="196"/>
    </location>
</feature>
<keyword evidence="3" id="KW-1185">Reference proteome</keyword>
<keyword evidence="1" id="KW-1133">Transmembrane helix</keyword>
<dbReference type="Pfam" id="PF05684">
    <property type="entry name" value="DUF819"/>
    <property type="match status" value="1"/>
</dbReference>
<feature type="transmembrane region" description="Helical" evidence="1">
    <location>
        <begin position="108"/>
        <end position="130"/>
    </location>
</feature>
<protein>
    <submittedName>
        <fullName evidence="2">DUF819 domain-containing protein</fullName>
    </submittedName>
</protein>
<feature type="transmembrane region" description="Helical" evidence="1">
    <location>
        <begin position="335"/>
        <end position="353"/>
    </location>
</feature>
<dbReference type="PANTHER" id="PTHR34289:SF8">
    <property type="entry name" value="DUF819 DOMAIN-CONTAINING PROTEIN"/>
    <property type="match status" value="1"/>
</dbReference>
<feature type="transmembrane region" description="Helical" evidence="1">
    <location>
        <begin position="18"/>
        <end position="35"/>
    </location>
</feature>
<proteinExistence type="predicted"/>
<keyword evidence="1" id="KW-0472">Membrane</keyword>
<feature type="transmembrane region" description="Helical" evidence="1">
    <location>
        <begin position="277"/>
        <end position="296"/>
    </location>
</feature>
<accession>A0ABW2YD53</accession>
<feature type="transmembrane region" description="Helical" evidence="1">
    <location>
        <begin position="387"/>
        <end position="414"/>
    </location>
</feature>
<comment type="caution">
    <text evidence="2">The sequence shown here is derived from an EMBL/GenBank/DDBJ whole genome shotgun (WGS) entry which is preliminary data.</text>
</comment>
<feature type="transmembrane region" description="Helical" evidence="1">
    <location>
        <begin position="83"/>
        <end position="102"/>
    </location>
</feature>
<keyword evidence="1" id="KW-0812">Transmembrane</keyword>
<feature type="transmembrane region" description="Helical" evidence="1">
    <location>
        <begin position="237"/>
        <end position="257"/>
    </location>
</feature>
<dbReference type="InterPro" id="IPR008537">
    <property type="entry name" value="DUF819"/>
</dbReference>
<name>A0ABW2YD53_9GAMM</name>
<feature type="transmembrane region" description="Helical" evidence="1">
    <location>
        <begin position="360"/>
        <end position="381"/>
    </location>
</feature>
<dbReference type="EMBL" id="JBHTIF010000001">
    <property type="protein sequence ID" value="MFD0726235.1"/>
    <property type="molecule type" value="Genomic_DNA"/>
</dbReference>
<evidence type="ECO:0000313" key="3">
    <source>
        <dbReference type="Proteomes" id="UP001597110"/>
    </source>
</evidence>
<organism evidence="2 3">
    <name type="scientific">Lysobacter brunescens</name>
    <dbReference type="NCBI Taxonomy" id="262323"/>
    <lineage>
        <taxon>Bacteria</taxon>
        <taxon>Pseudomonadati</taxon>
        <taxon>Pseudomonadota</taxon>
        <taxon>Gammaproteobacteria</taxon>
        <taxon>Lysobacterales</taxon>
        <taxon>Lysobacteraceae</taxon>
        <taxon>Lysobacter</taxon>
    </lineage>
</organism>
<reference evidence="3" key="1">
    <citation type="journal article" date="2019" name="Int. J. Syst. Evol. Microbiol.">
        <title>The Global Catalogue of Microorganisms (GCM) 10K type strain sequencing project: providing services to taxonomists for standard genome sequencing and annotation.</title>
        <authorList>
            <consortium name="The Broad Institute Genomics Platform"/>
            <consortium name="The Broad Institute Genome Sequencing Center for Infectious Disease"/>
            <person name="Wu L."/>
            <person name="Ma J."/>
        </authorList>
    </citation>
    <scope>NUCLEOTIDE SEQUENCE [LARGE SCALE GENOMIC DNA]</scope>
    <source>
        <strain evidence="3">CCUG 55585</strain>
    </source>
</reference>
<evidence type="ECO:0000256" key="1">
    <source>
        <dbReference type="SAM" id="Phobius"/>
    </source>
</evidence>